<sequence length="228" mass="25754">MDGDTTERLSQESQCPEDGFHGLLARASAFAGGVLSSIQALAGTTTCKGVQIARLKDWAKENDCWIENPESLGVFSDRGSENEVYMAYDGIHVYKLNDFRYSDDNLTPFFERIPAHNQYFPDCAYNFIGFSQNRDGKVCAVLRQQLVVNAREATPEEIKAEFERIGFYAEDNGEYFTNGIHDIFDAVPNNVLVGDDGNYYFIDTIIFKSDTDGLDTYKKYSPNYSKKE</sequence>
<name>A0AAW5IJV0_9BACT</name>
<dbReference type="Pfam" id="PF18762">
    <property type="entry name" value="Kinase-PolyVal"/>
    <property type="match status" value="1"/>
</dbReference>
<organism evidence="1 2">
    <name type="scientific">Segatella copri</name>
    <dbReference type="NCBI Taxonomy" id="165179"/>
    <lineage>
        <taxon>Bacteria</taxon>
        <taxon>Pseudomonadati</taxon>
        <taxon>Bacteroidota</taxon>
        <taxon>Bacteroidia</taxon>
        <taxon>Bacteroidales</taxon>
        <taxon>Prevotellaceae</taxon>
        <taxon>Segatella</taxon>
    </lineage>
</organism>
<dbReference type="RefSeq" id="WP_117663417.1">
    <property type="nucleotide sequence ID" value="NZ_CABOGV010000025.1"/>
</dbReference>
<reference evidence="1" key="1">
    <citation type="submission" date="2022-07" db="EMBL/GenBank/DDBJ databases">
        <title>Prevotella copri.</title>
        <authorList>
            <person name="Yang C."/>
        </authorList>
    </citation>
    <scope>NUCLEOTIDE SEQUENCE</scope>
    <source>
        <strain evidence="1">HF2107</strain>
    </source>
</reference>
<evidence type="ECO:0000313" key="1">
    <source>
        <dbReference type="EMBL" id="MCP9563967.1"/>
    </source>
</evidence>
<dbReference type="EMBL" id="JANDWZ010000007">
    <property type="protein sequence ID" value="MCP9563967.1"/>
    <property type="molecule type" value="Genomic_DNA"/>
</dbReference>
<gene>
    <name evidence="1" type="ORF">NNC64_05205</name>
</gene>
<proteinExistence type="predicted"/>
<accession>A0AAW5IJV0</accession>
<dbReference type="InterPro" id="IPR041055">
    <property type="entry name" value="Kinase-PolyVal"/>
</dbReference>
<comment type="caution">
    <text evidence="1">The sequence shown here is derived from an EMBL/GenBank/DDBJ whole genome shotgun (WGS) entry which is preliminary data.</text>
</comment>
<protein>
    <submittedName>
        <fullName evidence="1">Uncharacterized protein</fullName>
    </submittedName>
</protein>
<dbReference type="AlphaFoldDB" id="A0AAW5IJV0"/>
<evidence type="ECO:0000313" key="2">
    <source>
        <dbReference type="Proteomes" id="UP001205531"/>
    </source>
</evidence>
<dbReference type="Proteomes" id="UP001205531">
    <property type="component" value="Unassembled WGS sequence"/>
</dbReference>